<reference evidence="3 4" key="1">
    <citation type="journal article" date="2010" name="Stand. Genomic Sci.">
        <title>Complete genome sequence of Meiothermus silvanus type strain (VI-R2).</title>
        <authorList>
            <person name="Sikorski J."/>
            <person name="Tindall B.J."/>
            <person name="Lowry S."/>
            <person name="Lucas S."/>
            <person name="Nolan M."/>
            <person name="Copeland A."/>
            <person name="Glavina Del Rio T."/>
            <person name="Tice H."/>
            <person name="Cheng J.F."/>
            <person name="Han C."/>
            <person name="Pitluck S."/>
            <person name="Liolios K."/>
            <person name="Ivanova N."/>
            <person name="Mavromatis K."/>
            <person name="Mikhailova N."/>
            <person name="Pati A."/>
            <person name="Goodwin L."/>
            <person name="Chen A."/>
            <person name="Palaniappan K."/>
            <person name="Land M."/>
            <person name="Hauser L."/>
            <person name="Chang Y.J."/>
            <person name="Jeffries C.D."/>
            <person name="Rohde M."/>
            <person name="Goker M."/>
            <person name="Woyke T."/>
            <person name="Bristow J."/>
            <person name="Eisen J.A."/>
            <person name="Markowitz V."/>
            <person name="Hugenholtz P."/>
            <person name="Kyrpides N.C."/>
            <person name="Klenk H.P."/>
            <person name="Lapidus A."/>
        </authorList>
    </citation>
    <scope>NUCLEOTIDE SEQUENCE [LARGE SCALE GENOMIC DNA]</scope>
    <source>
        <strain evidence="4">ATCC 700542 / DSM 9946 / VI-R2</strain>
    </source>
</reference>
<dbReference type="Proteomes" id="UP000001916">
    <property type="component" value="Chromosome"/>
</dbReference>
<dbReference type="AlphaFoldDB" id="D7BCF1"/>
<dbReference type="HOGENOM" id="CLU_087540_2_1_0"/>
<evidence type="ECO:0000259" key="2">
    <source>
        <dbReference type="Pfam" id="PF07987"/>
    </source>
</evidence>
<keyword evidence="4" id="KW-1185">Reference proteome</keyword>
<dbReference type="EMBL" id="CP002042">
    <property type="protein sequence ID" value="ADH62836.1"/>
    <property type="molecule type" value="Genomic_DNA"/>
</dbReference>
<organism evidence="3 4">
    <name type="scientific">Allomeiothermus silvanus (strain ATCC 700542 / DSM 9946 / NBRC 106475 / NCIMB 13440 / VI-R2)</name>
    <name type="common">Thermus silvanus</name>
    <dbReference type="NCBI Taxonomy" id="526227"/>
    <lineage>
        <taxon>Bacteria</taxon>
        <taxon>Thermotogati</taxon>
        <taxon>Deinococcota</taxon>
        <taxon>Deinococci</taxon>
        <taxon>Thermales</taxon>
        <taxon>Thermaceae</taxon>
        <taxon>Allomeiothermus</taxon>
    </lineage>
</organism>
<dbReference type="RefSeq" id="WP_013157420.1">
    <property type="nucleotide sequence ID" value="NC_014212.1"/>
</dbReference>
<dbReference type="Pfam" id="PF07987">
    <property type="entry name" value="DUF1775"/>
    <property type="match status" value="1"/>
</dbReference>
<dbReference type="STRING" id="526227.Mesil_0925"/>
<feature type="domain" description="YncI copper-binding" evidence="2">
    <location>
        <begin position="32"/>
        <end position="148"/>
    </location>
</feature>
<dbReference type="OrthoDB" id="69896at2"/>
<gene>
    <name evidence="3" type="ordered locus">Mesil_0925</name>
</gene>
<dbReference type="InterPro" id="IPR012533">
    <property type="entry name" value="YcnI-copper_dom"/>
</dbReference>
<proteinExistence type="predicted"/>
<feature type="signal peptide" evidence="1">
    <location>
        <begin position="1"/>
        <end position="22"/>
    </location>
</feature>
<feature type="chain" id="PRO_5003092924" evidence="1">
    <location>
        <begin position="23"/>
        <end position="150"/>
    </location>
</feature>
<accession>D7BCF1</accession>
<dbReference type="KEGG" id="msv:Mesil_0925"/>
<protein>
    <submittedName>
        <fullName evidence="3">Nuclear export factor GLE1</fullName>
    </submittedName>
</protein>
<keyword evidence="1" id="KW-0732">Signal</keyword>
<evidence type="ECO:0000313" key="3">
    <source>
        <dbReference type="EMBL" id="ADH62836.1"/>
    </source>
</evidence>
<dbReference type="Gene3D" id="2.60.40.2230">
    <property type="entry name" value="Uncharacterised protein YcnI-like PF07987, DUF1775"/>
    <property type="match status" value="1"/>
</dbReference>
<evidence type="ECO:0000313" key="4">
    <source>
        <dbReference type="Proteomes" id="UP000001916"/>
    </source>
</evidence>
<dbReference type="InterPro" id="IPR038507">
    <property type="entry name" value="YcnI-like_sf"/>
</dbReference>
<dbReference type="eggNOG" id="COG4549">
    <property type="taxonomic scope" value="Bacteria"/>
</dbReference>
<name>D7BCF1_ALLS1</name>
<sequence length="150" mass="16739">MKISRWIALFALALLPSVLAHATVRTEAGLAESKAGAFETYRLQVPVEKPLATVEIRLVVPSGFVLTRFLQTPGWERSVVKDASGLITEVTWRGRIEEGEFARFIFQGRNPQSPTKLYWKVYQKYADGSVVAWDKEDPSADTPASSVEIK</sequence>
<evidence type="ECO:0000256" key="1">
    <source>
        <dbReference type="SAM" id="SignalP"/>
    </source>
</evidence>